<sequence length="584" mass="66524">MDTSVQAKPAKRYGAVSEKKAGGATYTPKILSDFIARQIVTAFYEREGKERPIRILDPAVGDGELLVSLLDQLTEKQYENINISGFETNKKAFDTASKRLKHLFPKISIRLMQDDFLAFISKYFESGNNYSLFQPTAPETFDLIIANPPYVRTQIMGAEQARKISRCFGLKGRVDLYHAFILGMAKVLKSGGIAGIIVSNRFMTTKSGSDVRRAICGQFDILHIWDMGDTKLFDAAVLPAVLLLKGCKKRGNQAGPRKFTSVYETTHDADECVPNPVEALSKNGVVESGGGLRLSVQHGTLDTGGKAGDVWRIATQASESWIKTAEAHTWGVFRDIGKIRVGVKTCADKVFIRSDWEDMVLSHHPELLRSLTTHHIARRFKADWSKKNRQIVYPHHSLKGKQHAVNLKKYPRTQAYLSQHRETLEGRKYVMAAGRNWYEVWVPQNPELWNMPKLVFRDITKEPTFWIDLEKTVVNGDCYWLICEDPTKDDLLWLALAIGNSEFIKTFYDYRFHNKLYAGRRRFISQYVEKFPLPNPAESIGKKIIETAKRIYNLIPSSETELLEKELNRLVWRAFGLPAEEIRR</sequence>
<gene>
    <name evidence="10" type="ORF">DENIS_3904</name>
</gene>
<accession>A0A401G136</accession>
<evidence type="ECO:0000313" key="10">
    <source>
        <dbReference type="EMBL" id="GBC62920.1"/>
    </source>
</evidence>
<dbReference type="Proteomes" id="UP000288096">
    <property type="component" value="Unassembled WGS sequence"/>
</dbReference>
<feature type="domain" description="TaqI-like C-terminal specificity" evidence="9">
    <location>
        <begin position="413"/>
        <end position="533"/>
    </location>
</feature>
<keyword evidence="4" id="KW-0949">S-adenosyl-L-methionine</keyword>
<keyword evidence="5" id="KW-0680">Restriction system</keyword>
<reference evidence="11" key="1">
    <citation type="submission" date="2017-11" db="EMBL/GenBank/DDBJ databases">
        <authorList>
            <person name="Watanabe M."/>
            <person name="Kojima H."/>
        </authorList>
    </citation>
    <scope>NUCLEOTIDE SEQUENCE [LARGE SCALE GENOMIC DNA]</scope>
    <source>
        <strain evidence="11">Tokyo 01</strain>
    </source>
</reference>
<dbReference type="AlphaFoldDB" id="A0A401G136"/>
<evidence type="ECO:0000256" key="6">
    <source>
        <dbReference type="ARBA" id="ARBA00023125"/>
    </source>
</evidence>
<dbReference type="InterPro" id="IPR029063">
    <property type="entry name" value="SAM-dependent_MTases_sf"/>
</dbReference>
<comment type="caution">
    <text evidence="10">The sequence shown here is derived from an EMBL/GenBank/DDBJ whole genome shotgun (WGS) entry which is preliminary data.</text>
</comment>
<evidence type="ECO:0000256" key="4">
    <source>
        <dbReference type="ARBA" id="ARBA00022691"/>
    </source>
</evidence>
<keyword evidence="2" id="KW-0489">Methyltransferase</keyword>
<dbReference type="InterPro" id="IPR050953">
    <property type="entry name" value="N4_N6_ade-DNA_methylase"/>
</dbReference>
<dbReference type="PANTHER" id="PTHR33841">
    <property type="entry name" value="DNA METHYLTRANSFERASE YEEA-RELATED"/>
    <property type="match status" value="1"/>
</dbReference>
<evidence type="ECO:0000259" key="9">
    <source>
        <dbReference type="Pfam" id="PF12950"/>
    </source>
</evidence>
<dbReference type="PROSITE" id="PS00092">
    <property type="entry name" value="N6_MTASE"/>
    <property type="match status" value="1"/>
</dbReference>
<dbReference type="Pfam" id="PF07669">
    <property type="entry name" value="Eco57I"/>
    <property type="match status" value="1"/>
</dbReference>
<dbReference type="RefSeq" id="WP_124330052.1">
    <property type="nucleotide sequence ID" value="NZ_BEXT01000001.1"/>
</dbReference>
<keyword evidence="6" id="KW-0238">DNA-binding</keyword>
<dbReference type="InterPro" id="IPR011639">
    <property type="entry name" value="MethylTrfase_TaqI-like_dom"/>
</dbReference>
<dbReference type="SUPFAM" id="SSF53335">
    <property type="entry name" value="S-adenosyl-L-methionine-dependent methyltransferases"/>
    <property type="match status" value="1"/>
</dbReference>
<dbReference type="OrthoDB" id="9784823at2"/>
<dbReference type="GO" id="GO:0009007">
    <property type="term" value="F:site-specific DNA-methyltransferase (adenine-specific) activity"/>
    <property type="evidence" value="ECO:0007669"/>
    <property type="project" value="UniProtKB-EC"/>
</dbReference>
<dbReference type="GO" id="GO:0032259">
    <property type="term" value="P:methylation"/>
    <property type="evidence" value="ECO:0007669"/>
    <property type="project" value="UniProtKB-KW"/>
</dbReference>
<name>A0A401G136_9BACT</name>
<dbReference type="GO" id="GO:0009307">
    <property type="term" value="P:DNA restriction-modification system"/>
    <property type="evidence" value="ECO:0007669"/>
    <property type="project" value="UniProtKB-KW"/>
</dbReference>
<keyword evidence="10" id="KW-0540">Nuclease</keyword>
<evidence type="ECO:0000256" key="5">
    <source>
        <dbReference type="ARBA" id="ARBA00022747"/>
    </source>
</evidence>
<dbReference type="PANTHER" id="PTHR33841:SF1">
    <property type="entry name" value="DNA METHYLTRANSFERASE A"/>
    <property type="match status" value="1"/>
</dbReference>
<proteinExistence type="predicted"/>
<evidence type="ECO:0000256" key="7">
    <source>
        <dbReference type="ARBA" id="ARBA00047942"/>
    </source>
</evidence>
<keyword evidence="3" id="KW-0808">Transferase</keyword>
<comment type="catalytic activity">
    <reaction evidence="7">
        <text>a 2'-deoxyadenosine in DNA + S-adenosyl-L-methionine = an N(6)-methyl-2'-deoxyadenosine in DNA + S-adenosyl-L-homocysteine + H(+)</text>
        <dbReference type="Rhea" id="RHEA:15197"/>
        <dbReference type="Rhea" id="RHEA-COMP:12418"/>
        <dbReference type="Rhea" id="RHEA-COMP:12419"/>
        <dbReference type="ChEBI" id="CHEBI:15378"/>
        <dbReference type="ChEBI" id="CHEBI:57856"/>
        <dbReference type="ChEBI" id="CHEBI:59789"/>
        <dbReference type="ChEBI" id="CHEBI:90615"/>
        <dbReference type="ChEBI" id="CHEBI:90616"/>
        <dbReference type="EC" id="2.1.1.72"/>
    </reaction>
</comment>
<dbReference type="EMBL" id="BEXT01000001">
    <property type="protein sequence ID" value="GBC62920.1"/>
    <property type="molecule type" value="Genomic_DNA"/>
</dbReference>
<dbReference type="InterPro" id="IPR002052">
    <property type="entry name" value="DNA_methylase_N6_adenine_CS"/>
</dbReference>
<evidence type="ECO:0000313" key="11">
    <source>
        <dbReference type="Proteomes" id="UP000288096"/>
    </source>
</evidence>
<dbReference type="InterPro" id="IPR025931">
    <property type="entry name" value="TaqI_C"/>
</dbReference>
<keyword evidence="10" id="KW-0255">Endonuclease</keyword>
<feature type="domain" description="Type II methyltransferase M.TaqI-like" evidence="8">
    <location>
        <begin position="90"/>
        <end position="233"/>
    </location>
</feature>
<evidence type="ECO:0000256" key="2">
    <source>
        <dbReference type="ARBA" id="ARBA00022603"/>
    </source>
</evidence>
<keyword evidence="10" id="KW-0378">Hydrolase</keyword>
<dbReference type="GO" id="GO:0003677">
    <property type="term" value="F:DNA binding"/>
    <property type="evidence" value="ECO:0007669"/>
    <property type="project" value="UniProtKB-KW"/>
</dbReference>
<dbReference type="Pfam" id="PF12950">
    <property type="entry name" value="TaqI_C"/>
    <property type="match status" value="1"/>
</dbReference>
<evidence type="ECO:0000259" key="8">
    <source>
        <dbReference type="Pfam" id="PF07669"/>
    </source>
</evidence>
<dbReference type="EC" id="2.1.1.72" evidence="1"/>
<dbReference type="Gene3D" id="3.40.50.150">
    <property type="entry name" value="Vaccinia Virus protein VP39"/>
    <property type="match status" value="1"/>
</dbReference>
<organism evidence="10 11">
    <name type="scientific">Desulfonema ishimotonii</name>
    <dbReference type="NCBI Taxonomy" id="45657"/>
    <lineage>
        <taxon>Bacteria</taxon>
        <taxon>Pseudomonadati</taxon>
        <taxon>Thermodesulfobacteriota</taxon>
        <taxon>Desulfobacteria</taxon>
        <taxon>Desulfobacterales</taxon>
        <taxon>Desulfococcaceae</taxon>
        <taxon>Desulfonema</taxon>
    </lineage>
</organism>
<reference evidence="11" key="2">
    <citation type="submission" date="2019-01" db="EMBL/GenBank/DDBJ databases">
        <title>Genome sequence of Desulfonema ishimotonii strain Tokyo 01.</title>
        <authorList>
            <person name="Fukui M."/>
        </authorList>
    </citation>
    <scope>NUCLEOTIDE SEQUENCE [LARGE SCALE GENOMIC DNA]</scope>
    <source>
        <strain evidence="11">Tokyo 01</strain>
    </source>
</reference>
<evidence type="ECO:0000256" key="1">
    <source>
        <dbReference type="ARBA" id="ARBA00011900"/>
    </source>
</evidence>
<dbReference type="GO" id="GO:0004519">
    <property type="term" value="F:endonuclease activity"/>
    <property type="evidence" value="ECO:0007669"/>
    <property type="project" value="UniProtKB-KW"/>
</dbReference>
<dbReference type="CDD" id="cd02440">
    <property type="entry name" value="AdoMet_MTases"/>
    <property type="match status" value="1"/>
</dbReference>
<evidence type="ECO:0000256" key="3">
    <source>
        <dbReference type="ARBA" id="ARBA00022679"/>
    </source>
</evidence>
<protein>
    <recommendedName>
        <fullName evidence="1">site-specific DNA-methyltransferase (adenine-specific)</fullName>
        <ecNumber evidence="1">2.1.1.72</ecNumber>
    </recommendedName>
</protein>
<keyword evidence="11" id="KW-1185">Reference proteome</keyword>
<dbReference type="PRINTS" id="PR00507">
    <property type="entry name" value="N12N6MTFRASE"/>
</dbReference>